<sequence>MRISPIVLEKIKYKSHFVISTNIKVLFLCEKNFNWNDVKRGFGVNSQESHRKGCSVDLRLQGSTEISSADCQPRHSFAETVQKMLSRGNPRQKAQSEHRRPKVPRAAHISFLWHIFGQKRDSVNLCLS</sequence>
<organism evidence="1 2">
    <name type="scientific">Trichonephila clavata</name>
    <name type="common">Joro spider</name>
    <name type="synonym">Nephila clavata</name>
    <dbReference type="NCBI Taxonomy" id="2740835"/>
    <lineage>
        <taxon>Eukaryota</taxon>
        <taxon>Metazoa</taxon>
        <taxon>Ecdysozoa</taxon>
        <taxon>Arthropoda</taxon>
        <taxon>Chelicerata</taxon>
        <taxon>Arachnida</taxon>
        <taxon>Araneae</taxon>
        <taxon>Araneomorphae</taxon>
        <taxon>Entelegynae</taxon>
        <taxon>Araneoidea</taxon>
        <taxon>Nephilidae</taxon>
        <taxon>Trichonephila</taxon>
    </lineage>
</organism>
<evidence type="ECO:0000313" key="2">
    <source>
        <dbReference type="Proteomes" id="UP000887116"/>
    </source>
</evidence>
<accession>A0A8X6J6V9</accession>
<reference evidence="1" key="1">
    <citation type="submission" date="2020-07" db="EMBL/GenBank/DDBJ databases">
        <title>Multicomponent nature underlies the extraordinary mechanical properties of spider dragline silk.</title>
        <authorList>
            <person name="Kono N."/>
            <person name="Nakamura H."/>
            <person name="Mori M."/>
            <person name="Yoshida Y."/>
            <person name="Ohtoshi R."/>
            <person name="Malay A.D."/>
            <person name="Moran D.A.P."/>
            <person name="Tomita M."/>
            <person name="Numata K."/>
            <person name="Arakawa K."/>
        </authorList>
    </citation>
    <scope>NUCLEOTIDE SEQUENCE</scope>
</reference>
<protein>
    <submittedName>
        <fullName evidence="1">Uncharacterized protein</fullName>
    </submittedName>
</protein>
<dbReference type="Proteomes" id="UP000887116">
    <property type="component" value="Unassembled WGS sequence"/>
</dbReference>
<keyword evidence="2" id="KW-1185">Reference proteome</keyword>
<comment type="caution">
    <text evidence="1">The sequence shown here is derived from an EMBL/GenBank/DDBJ whole genome shotgun (WGS) entry which is preliminary data.</text>
</comment>
<gene>
    <name evidence="1" type="ORF">TNCT_261251</name>
</gene>
<evidence type="ECO:0000313" key="1">
    <source>
        <dbReference type="EMBL" id="GFR12788.1"/>
    </source>
</evidence>
<dbReference type="EMBL" id="BMAO01006963">
    <property type="protein sequence ID" value="GFR12788.1"/>
    <property type="molecule type" value="Genomic_DNA"/>
</dbReference>
<proteinExistence type="predicted"/>
<dbReference type="AlphaFoldDB" id="A0A8X6J6V9"/>
<name>A0A8X6J6V9_TRICU</name>